<dbReference type="InterPro" id="IPR009056">
    <property type="entry name" value="Cyt_c-like_dom"/>
</dbReference>
<keyword evidence="3 7" id="KW-0479">Metal-binding</keyword>
<comment type="caution">
    <text evidence="10">The sequence shown here is derived from an EMBL/GenBank/DDBJ whole genome shotgun (WGS) entry which is preliminary data.</text>
</comment>
<evidence type="ECO:0000256" key="4">
    <source>
        <dbReference type="ARBA" id="ARBA00022729"/>
    </source>
</evidence>
<dbReference type="GO" id="GO:0030313">
    <property type="term" value="C:cell envelope"/>
    <property type="evidence" value="ECO:0007669"/>
    <property type="project" value="UniProtKB-SubCell"/>
</dbReference>
<feature type="region of interest" description="Disordered" evidence="8">
    <location>
        <begin position="522"/>
        <end position="553"/>
    </location>
</feature>
<keyword evidence="5" id="KW-0560">Oxidoreductase</keyword>
<keyword evidence="6 7" id="KW-0408">Iron</keyword>
<keyword evidence="4" id="KW-0732">Signal</keyword>
<dbReference type="AlphaFoldDB" id="A0A2T3P0D4"/>
<evidence type="ECO:0000256" key="7">
    <source>
        <dbReference type="PROSITE-ProRule" id="PRU00433"/>
    </source>
</evidence>
<dbReference type="GO" id="GO:0020037">
    <property type="term" value="F:heme binding"/>
    <property type="evidence" value="ECO:0007669"/>
    <property type="project" value="InterPro"/>
</dbReference>
<dbReference type="InterPro" id="IPR051395">
    <property type="entry name" value="Cytochrome_c_Peroxidase/MauG"/>
</dbReference>
<evidence type="ECO:0000256" key="5">
    <source>
        <dbReference type="ARBA" id="ARBA00023002"/>
    </source>
</evidence>
<evidence type="ECO:0000256" key="6">
    <source>
        <dbReference type="ARBA" id="ARBA00023004"/>
    </source>
</evidence>
<dbReference type="PROSITE" id="PS51007">
    <property type="entry name" value="CYTC"/>
    <property type="match status" value="1"/>
</dbReference>
<comment type="subcellular location">
    <subcellularLocation>
        <location evidence="1">Cell envelope</location>
    </subcellularLocation>
</comment>
<gene>
    <name evidence="10" type="ORF">C9I98_01590</name>
</gene>
<evidence type="ECO:0000256" key="2">
    <source>
        <dbReference type="ARBA" id="ARBA00022617"/>
    </source>
</evidence>
<evidence type="ECO:0000313" key="10">
    <source>
        <dbReference type="EMBL" id="PSW21983.1"/>
    </source>
</evidence>
<organism evidence="10 11">
    <name type="scientific">Photobacterium sanctipauli</name>
    <dbReference type="NCBI Taxonomy" id="1342794"/>
    <lineage>
        <taxon>Bacteria</taxon>
        <taxon>Pseudomonadati</taxon>
        <taxon>Pseudomonadota</taxon>
        <taxon>Gammaproteobacteria</taxon>
        <taxon>Vibrionales</taxon>
        <taxon>Vibrionaceae</taxon>
        <taxon>Photobacterium</taxon>
    </lineage>
</organism>
<accession>A0A2T3P0D4</accession>
<dbReference type="Pfam" id="PF03150">
    <property type="entry name" value="CCP_MauG"/>
    <property type="match status" value="1"/>
</dbReference>
<feature type="domain" description="Cytochrome c" evidence="9">
    <location>
        <begin position="303"/>
        <end position="498"/>
    </location>
</feature>
<evidence type="ECO:0000256" key="3">
    <source>
        <dbReference type="ARBA" id="ARBA00022723"/>
    </source>
</evidence>
<keyword evidence="2 7" id="KW-0349">Heme</keyword>
<dbReference type="GO" id="GO:0009055">
    <property type="term" value="F:electron transfer activity"/>
    <property type="evidence" value="ECO:0007669"/>
    <property type="project" value="InterPro"/>
</dbReference>
<evidence type="ECO:0000256" key="1">
    <source>
        <dbReference type="ARBA" id="ARBA00004196"/>
    </source>
</evidence>
<dbReference type="GO" id="GO:0046872">
    <property type="term" value="F:metal ion binding"/>
    <property type="evidence" value="ECO:0007669"/>
    <property type="project" value="UniProtKB-KW"/>
</dbReference>
<dbReference type="RefSeq" id="WP_107271480.1">
    <property type="nucleotide sequence ID" value="NZ_PYMA01000001.1"/>
</dbReference>
<dbReference type="SUPFAM" id="SSF46626">
    <property type="entry name" value="Cytochrome c"/>
    <property type="match status" value="2"/>
</dbReference>
<dbReference type="PANTHER" id="PTHR30600">
    <property type="entry name" value="CYTOCHROME C PEROXIDASE-RELATED"/>
    <property type="match status" value="1"/>
</dbReference>
<keyword evidence="11" id="KW-1185">Reference proteome</keyword>
<dbReference type="InterPro" id="IPR004852">
    <property type="entry name" value="Di-haem_cyt_c_peroxidsae"/>
</dbReference>
<evidence type="ECO:0000259" key="9">
    <source>
        <dbReference type="PROSITE" id="PS51007"/>
    </source>
</evidence>
<name>A0A2T3P0D4_9GAMM</name>
<dbReference type="InterPro" id="IPR036909">
    <property type="entry name" value="Cyt_c-like_dom_sf"/>
</dbReference>
<dbReference type="EMBL" id="PYMA01000001">
    <property type="protein sequence ID" value="PSW21983.1"/>
    <property type="molecule type" value="Genomic_DNA"/>
</dbReference>
<sequence length="553" mass="62562">MLYKIRNTKLKNNNELKFNTTKGVIIGLSLFSFNAYANDAFPSFPGFPTSNPEDMTYIEEFGKRLFFTEISINRNQSCASCHTSDTGGTGGDSEVNLGQVAVTGSDGFSVGTLKPPTNKYVQFLDYKDGKIRGLENFDNEGRCFFQIPNGPRIILPCGGAFWNGRATGFELEKHVDVFEGIDHKYHSMYSKYLGPMTDQAHASPFINPVEQALPNMYEVCKQVKKSLWGPQLYQYSWGKKLRCSSDKDVKQAFGRFAVSLAAWQMSKDNNPFHTKRDHALAKEIKKAEENNEPISLAFEDFSPQENFGRFMFYTKAACNACHVSDGDTFGVTPGQRYTNDRYFNIGVPRNHEIPENPEPNEGVFAMTGNFNHMGQHKVPTVRNVDKRPYEGFAKAYTHNGWFKTLEQLVHFYNSSNVDYDHEACDNAVDDDAKMAISTACFFGKTRCTGSDVSVEEAMDQNCWPEPEFDHNIATFAVGDLKLTELEELAVVAYLKTLTDLSDVKAPSQYMAEMYNEGRLVNKYGEEQQHEEPSHSVEQPVDPRHSRPSFSRRR</sequence>
<feature type="compositionally biased region" description="Basic and acidic residues" evidence="8">
    <location>
        <begin position="523"/>
        <end position="544"/>
    </location>
</feature>
<dbReference type="Gene3D" id="1.10.760.10">
    <property type="entry name" value="Cytochrome c-like domain"/>
    <property type="match status" value="2"/>
</dbReference>
<dbReference type="PANTHER" id="PTHR30600:SF10">
    <property type="entry name" value="BLL6722 PROTEIN"/>
    <property type="match status" value="1"/>
</dbReference>
<reference evidence="10 11" key="1">
    <citation type="submission" date="2018-01" db="EMBL/GenBank/DDBJ databases">
        <title>Whole genome sequencing of Histamine producing bacteria.</title>
        <authorList>
            <person name="Butler K."/>
        </authorList>
    </citation>
    <scope>NUCLEOTIDE SEQUENCE [LARGE SCALE GENOMIC DNA]</scope>
    <source>
        <strain evidence="10 11">DSM 100436</strain>
    </source>
</reference>
<protein>
    <submittedName>
        <fullName evidence="10">Methylamine utilization protein</fullName>
    </submittedName>
</protein>
<evidence type="ECO:0000256" key="8">
    <source>
        <dbReference type="SAM" id="MobiDB-lite"/>
    </source>
</evidence>
<proteinExistence type="predicted"/>
<dbReference type="GO" id="GO:0004130">
    <property type="term" value="F:cytochrome-c peroxidase activity"/>
    <property type="evidence" value="ECO:0007669"/>
    <property type="project" value="TreeGrafter"/>
</dbReference>
<evidence type="ECO:0000313" key="11">
    <source>
        <dbReference type="Proteomes" id="UP000241771"/>
    </source>
</evidence>
<dbReference type="Proteomes" id="UP000241771">
    <property type="component" value="Unassembled WGS sequence"/>
</dbReference>